<comment type="catalytic activity">
    <reaction evidence="5">
        <text>L-methionyl-tRNA(fMet) + (6R)-10-formyltetrahydrofolate = N-formyl-L-methionyl-tRNA(fMet) + (6S)-5,6,7,8-tetrahydrofolate + H(+)</text>
        <dbReference type="Rhea" id="RHEA:24380"/>
        <dbReference type="Rhea" id="RHEA-COMP:9952"/>
        <dbReference type="Rhea" id="RHEA-COMP:9953"/>
        <dbReference type="ChEBI" id="CHEBI:15378"/>
        <dbReference type="ChEBI" id="CHEBI:57453"/>
        <dbReference type="ChEBI" id="CHEBI:78530"/>
        <dbReference type="ChEBI" id="CHEBI:78844"/>
        <dbReference type="ChEBI" id="CHEBI:195366"/>
        <dbReference type="EC" id="2.1.2.9"/>
    </reaction>
</comment>
<evidence type="ECO:0000313" key="10">
    <source>
        <dbReference type="Proteomes" id="UP000183180"/>
    </source>
</evidence>
<feature type="region of interest" description="Disordered" evidence="6">
    <location>
        <begin position="291"/>
        <end position="319"/>
    </location>
</feature>
<dbReference type="InterPro" id="IPR041711">
    <property type="entry name" value="Met-tRNA-FMT_N"/>
</dbReference>
<evidence type="ECO:0000259" key="7">
    <source>
        <dbReference type="Pfam" id="PF00551"/>
    </source>
</evidence>
<accession>A0A1H2HMJ4</accession>
<evidence type="ECO:0000256" key="2">
    <source>
        <dbReference type="ARBA" id="ARBA00012261"/>
    </source>
</evidence>
<keyword evidence="3 5" id="KW-0808">Transferase</keyword>
<dbReference type="InterPro" id="IPR002376">
    <property type="entry name" value="Formyl_transf_N"/>
</dbReference>
<dbReference type="SUPFAM" id="SSF53328">
    <property type="entry name" value="Formyltransferase"/>
    <property type="match status" value="1"/>
</dbReference>
<dbReference type="STRING" id="158898.SAMN04488548_134559"/>
<dbReference type="OrthoDB" id="9802815at2"/>
<name>A0A1H2HMJ4_9ACTN</name>
<organism evidence="9 10">
    <name type="scientific">Gordonia westfalica</name>
    <dbReference type="NCBI Taxonomy" id="158898"/>
    <lineage>
        <taxon>Bacteria</taxon>
        <taxon>Bacillati</taxon>
        <taxon>Actinomycetota</taxon>
        <taxon>Actinomycetes</taxon>
        <taxon>Mycobacteriales</taxon>
        <taxon>Gordoniaceae</taxon>
        <taxon>Gordonia</taxon>
    </lineage>
</organism>
<feature type="binding site" evidence="5">
    <location>
        <begin position="110"/>
        <end position="113"/>
    </location>
    <ligand>
        <name>(6S)-5,6,7,8-tetrahydrofolate</name>
        <dbReference type="ChEBI" id="CHEBI:57453"/>
    </ligand>
</feature>
<comment type="similarity">
    <text evidence="1 5">Belongs to the Fmt family.</text>
</comment>
<evidence type="ECO:0000313" key="9">
    <source>
        <dbReference type="EMBL" id="SDU33087.1"/>
    </source>
</evidence>
<feature type="domain" description="Formyl transferase C-terminal" evidence="8">
    <location>
        <begin position="204"/>
        <end position="310"/>
    </location>
</feature>
<sequence length="319" mass="33277">MRIVFAGTPEVAVPSLQALLDSPSHEVVGVITRPDAVSGRGRKVVRSPIGVLADEHGLEVITPRRMSEPDVAETLRRWAPDCAAVVAYGGLVPEDLLALPTHGWINLHFSVLPAWRGAAPVQAAIAAGDEVTGASTFRLEKGLDTGPVYGILTETIRPTDTSGDLLARLADAGSGLLVSTLDGIEAGGLIPEPQPAAGVSHAPKVEVEDARIRWDLPAHIIDRLIRAYTPAPGPWTSLDDARIKVGPVRPVDSDDATLPEAVRAEPLTAGAIAVTKKAVFVGTGSTPVKLGTVQPPGKKPMPAADWARGARLTDGTVLG</sequence>
<dbReference type="Pfam" id="PF00551">
    <property type="entry name" value="Formyl_trans_N"/>
    <property type="match status" value="1"/>
</dbReference>
<evidence type="ECO:0000256" key="6">
    <source>
        <dbReference type="SAM" id="MobiDB-lite"/>
    </source>
</evidence>
<dbReference type="InterPro" id="IPR044135">
    <property type="entry name" value="Met-tRNA-FMT_C"/>
</dbReference>
<dbReference type="InterPro" id="IPR005793">
    <property type="entry name" value="Formyl_trans_C"/>
</dbReference>
<dbReference type="HAMAP" id="MF_00182">
    <property type="entry name" value="Formyl_trans"/>
    <property type="match status" value="1"/>
</dbReference>
<evidence type="ECO:0000256" key="3">
    <source>
        <dbReference type="ARBA" id="ARBA00022679"/>
    </source>
</evidence>
<dbReference type="GO" id="GO:0005829">
    <property type="term" value="C:cytosol"/>
    <property type="evidence" value="ECO:0007669"/>
    <property type="project" value="TreeGrafter"/>
</dbReference>
<reference evidence="9 10" key="1">
    <citation type="submission" date="2016-10" db="EMBL/GenBank/DDBJ databases">
        <authorList>
            <person name="de Groot N.N."/>
        </authorList>
    </citation>
    <scope>NUCLEOTIDE SEQUENCE [LARGE SCALE GENOMIC DNA]</scope>
    <source>
        <strain evidence="9 10">DSM 44215</strain>
    </source>
</reference>
<dbReference type="PANTHER" id="PTHR11138:SF5">
    <property type="entry name" value="METHIONYL-TRNA FORMYLTRANSFERASE, MITOCHONDRIAL"/>
    <property type="match status" value="1"/>
</dbReference>
<dbReference type="InterPro" id="IPR005794">
    <property type="entry name" value="Fmt"/>
</dbReference>
<feature type="domain" description="Formyl transferase N-terminal" evidence="7">
    <location>
        <begin position="1"/>
        <end position="180"/>
    </location>
</feature>
<evidence type="ECO:0000256" key="4">
    <source>
        <dbReference type="ARBA" id="ARBA00022917"/>
    </source>
</evidence>
<dbReference type="NCBIfam" id="TIGR00460">
    <property type="entry name" value="fmt"/>
    <property type="match status" value="1"/>
</dbReference>
<dbReference type="Proteomes" id="UP000183180">
    <property type="component" value="Unassembled WGS sequence"/>
</dbReference>
<dbReference type="EMBL" id="FNLM01000034">
    <property type="protein sequence ID" value="SDU33087.1"/>
    <property type="molecule type" value="Genomic_DNA"/>
</dbReference>
<dbReference type="InterPro" id="IPR011034">
    <property type="entry name" value="Formyl_transferase-like_C_sf"/>
</dbReference>
<dbReference type="CDD" id="cd08646">
    <property type="entry name" value="FMT_core_Met-tRNA-FMT_N"/>
    <property type="match status" value="1"/>
</dbReference>
<dbReference type="GO" id="GO:0004479">
    <property type="term" value="F:methionyl-tRNA formyltransferase activity"/>
    <property type="evidence" value="ECO:0007669"/>
    <property type="project" value="UniProtKB-UniRule"/>
</dbReference>
<dbReference type="InterPro" id="IPR036477">
    <property type="entry name" value="Formyl_transf_N_sf"/>
</dbReference>
<dbReference type="SUPFAM" id="SSF50486">
    <property type="entry name" value="FMT C-terminal domain-like"/>
    <property type="match status" value="1"/>
</dbReference>
<dbReference type="Gene3D" id="3.40.50.12230">
    <property type="match status" value="1"/>
</dbReference>
<dbReference type="FunFam" id="3.40.50.12230:FF:000001">
    <property type="entry name" value="Methionyl-tRNA formyltransferase"/>
    <property type="match status" value="1"/>
</dbReference>
<proteinExistence type="inferred from homology"/>
<evidence type="ECO:0000259" key="8">
    <source>
        <dbReference type="Pfam" id="PF02911"/>
    </source>
</evidence>
<dbReference type="PANTHER" id="PTHR11138">
    <property type="entry name" value="METHIONYL-TRNA FORMYLTRANSFERASE"/>
    <property type="match status" value="1"/>
</dbReference>
<dbReference type="CDD" id="cd08704">
    <property type="entry name" value="Met_tRNA_FMT_C"/>
    <property type="match status" value="1"/>
</dbReference>
<gene>
    <name evidence="5" type="primary">fmt</name>
    <name evidence="9" type="ORF">SAMN04488548_134559</name>
</gene>
<keyword evidence="4 5" id="KW-0648">Protein biosynthesis</keyword>
<dbReference type="EC" id="2.1.2.9" evidence="2 5"/>
<evidence type="ECO:0000256" key="1">
    <source>
        <dbReference type="ARBA" id="ARBA00010699"/>
    </source>
</evidence>
<dbReference type="AlphaFoldDB" id="A0A1H2HMJ4"/>
<dbReference type="RefSeq" id="WP_074849032.1">
    <property type="nucleotide sequence ID" value="NZ_FNLM01000034.1"/>
</dbReference>
<comment type="function">
    <text evidence="5">Attaches a formyl group to the free amino group of methionyl-tRNA(fMet). The formyl group appears to play a dual role in the initiator identity of N-formylmethionyl-tRNA by promoting its recognition by IF2 and preventing the misappropriation of this tRNA by the elongation apparatus.</text>
</comment>
<protein>
    <recommendedName>
        <fullName evidence="2 5">Methionyl-tRNA formyltransferase</fullName>
        <ecNumber evidence="2 5">2.1.2.9</ecNumber>
    </recommendedName>
</protein>
<evidence type="ECO:0000256" key="5">
    <source>
        <dbReference type="HAMAP-Rule" id="MF_00182"/>
    </source>
</evidence>
<dbReference type="Pfam" id="PF02911">
    <property type="entry name" value="Formyl_trans_C"/>
    <property type="match status" value="1"/>
</dbReference>